<dbReference type="OrthoDB" id="327703at2"/>
<dbReference type="PANTHER" id="PTHR33337:SF40">
    <property type="entry name" value="CENP-V_GFA DOMAIN-CONTAINING PROTEIN-RELATED"/>
    <property type="match status" value="1"/>
</dbReference>
<evidence type="ECO:0000256" key="1">
    <source>
        <dbReference type="ARBA" id="ARBA00005495"/>
    </source>
</evidence>
<accession>A0A4P8IJV0</accession>
<keyword evidence="7" id="KW-1185">Reference proteome</keyword>
<dbReference type="PANTHER" id="PTHR33337">
    <property type="entry name" value="GFA DOMAIN-CONTAINING PROTEIN"/>
    <property type="match status" value="1"/>
</dbReference>
<evidence type="ECO:0000256" key="3">
    <source>
        <dbReference type="ARBA" id="ARBA00022833"/>
    </source>
</evidence>
<reference evidence="6 7" key="1">
    <citation type="submission" date="2019-05" db="EMBL/GenBank/DDBJ databases">
        <title>Burkholderia sp. DHOD12, isolated from subtropical forest soil.</title>
        <authorList>
            <person name="Gao Z.-H."/>
            <person name="Qiu L.-H."/>
        </authorList>
    </citation>
    <scope>NUCLEOTIDE SEQUENCE [LARGE SCALE GENOMIC DNA]</scope>
    <source>
        <strain evidence="6 7">DHOD12</strain>
    </source>
</reference>
<evidence type="ECO:0000259" key="5">
    <source>
        <dbReference type="PROSITE" id="PS51891"/>
    </source>
</evidence>
<dbReference type="Pfam" id="PF04828">
    <property type="entry name" value="GFA"/>
    <property type="match status" value="1"/>
</dbReference>
<dbReference type="RefSeq" id="WP_137330789.1">
    <property type="nucleotide sequence ID" value="NZ_CP040077.1"/>
</dbReference>
<comment type="similarity">
    <text evidence="1">Belongs to the Gfa family.</text>
</comment>
<dbReference type="GO" id="GO:0046872">
    <property type="term" value="F:metal ion binding"/>
    <property type="evidence" value="ECO:0007669"/>
    <property type="project" value="UniProtKB-KW"/>
</dbReference>
<dbReference type="EMBL" id="CP040077">
    <property type="protein sequence ID" value="QCP47947.1"/>
    <property type="molecule type" value="Genomic_DNA"/>
</dbReference>
<organism evidence="6 7">
    <name type="scientific">Trinickia violacea</name>
    <dbReference type="NCBI Taxonomy" id="2571746"/>
    <lineage>
        <taxon>Bacteria</taxon>
        <taxon>Pseudomonadati</taxon>
        <taxon>Pseudomonadota</taxon>
        <taxon>Betaproteobacteria</taxon>
        <taxon>Burkholderiales</taxon>
        <taxon>Burkholderiaceae</taxon>
        <taxon>Trinickia</taxon>
    </lineage>
</organism>
<keyword evidence="4" id="KW-0456">Lyase</keyword>
<evidence type="ECO:0000313" key="7">
    <source>
        <dbReference type="Proteomes" id="UP000298656"/>
    </source>
</evidence>
<dbReference type="InterPro" id="IPR006913">
    <property type="entry name" value="CENP-V/GFA"/>
</dbReference>
<keyword evidence="2" id="KW-0479">Metal-binding</keyword>
<evidence type="ECO:0000313" key="6">
    <source>
        <dbReference type="EMBL" id="QCP47947.1"/>
    </source>
</evidence>
<dbReference type="Gene3D" id="3.90.1590.10">
    <property type="entry name" value="glutathione-dependent formaldehyde- activating enzyme (gfa)"/>
    <property type="match status" value="1"/>
</dbReference>
<sequence>MLTGGCFCGNVRYEVSGEIVDSTICHCADCRRVAGAPFVAWFTVKRSAFRFVDGEPRTIASSKAVLRMFCADCGTHLTYRHTDFADEIDVSTCSLDAPEQVPPRHHTWKAQKLPWVHLPDALPQYRGAYPNAD</sequence>
<dbReference type="SUPFAM" id="SSF51316">
    <property type="entry name" value="Mss4-like"/>
    <property type="match status" value="1"/>
</dbReference>
<name>A0A4P8IJV0_9BURK</name>
<dbReference type="InterPro" id="IPR011057">
    <property type="entry name" value="Mss4-like_sf"/>
</dbReference>
<dbReference type="AlphaFoldDB" id="A0A4P8IJV0"/>
<protein>
    <submittedName>
        <fullName evidence="6">GFA family protein</fullName>
    </submittedName>
</protein>
<feature type="domain" description="CENP-V/GFA" evidence="5">
    <location>
        <begin position="2"/>
        <end position="109"/>
    </location>
</feature>
<dbReference type="Proteomes" id="UP000298656">
    <property type="component" value="Chromosome 1"/>
</dbReference>
<gene>
    <name evidence="6" type="ORF">FAZ95_01380</name>
</gene>
<evidence type="ECO:0000256" key="4">
    <source>
        <dbReference type="ARBA" id="ARBA00023239"/>
    </source>
</evidence>
<dbReference type="KEGG" id="tvl:FAZ95_01380"/>
<proteinExistence type="inferred from homology"/>
<evidence type="ECO:0000256" key="2">
    <source>
        <dbReference type="ARBA" id="ARBA00022723"/>
    </source>
</evidence>
<dbReference type="PROSITE" id="PS51891">
    <property type="entry name" value="CENP_V_GFA"/>
    <property type="match status" value="1"/>
</dbReference>
<dbReference type="GO" id="GO:0016846">
    <property type="term" value="F:carbon-sulfur lyase activity"/>
    <property type="evidence" value="ECO:0007669"/>
    <property type="project" value="InterPro"/>
</dbReference>
<keyword evidence="3" id="KW-0862">Zinc</keyword>